<reference evidence="1 2" key="1">
    <citation type="journal article" date="2022" name="Hortic Res">
        <title>A haplotype resolved chromosomal level avocado genome allows analysis of novel avocado genes.</title>
        <authorList>
            <person name="Nath O."/>
            <person name="Fletcher S.J."/>
            <person name="Hayward A."/>
            <person name="Shaw L.M."/>
            <person name="Masouleh A.K."/>
            <person name="Furtado A."/>
            <person name="Henry R.J."/>
            <person name="Mitter N."/>
        </authorList>
    </citation>
    <scope>NUCLEOTIDE SEQUENCE [LARGE SCALE GENOMIC DNA]</scope>
    <source>
        <strain evidence="2">cv. Hass</strain>
    </source>
</reference>
<protein>
    <submittedName>
        <fullName evidence="1">Uncharacterized protein</fullName>
    </submittedName>
</protein>
<name>A0ACC2KY08_PERAE</name>
<accession>A0ACC2KY08</accession>
<dbReference type="EMBL" id="CM056814">
    <property type="protein sequence ID" value="KAJ8625910.1"/>
    <property type="molecule type" value="Genomic_DNA"/>
</dbReference>
<dbReference type="Proteomes" id="UP001234297">
    <property type="component" value="Chromosome 6"/>
</dbReference>
<evidence type="ECO:0000313" key="1">
    <source>
        <dbReference type="EMBL" id="KAJ8625910.1"/>
    </source>
</evidence>
<gene>
    <name evidence="1" type="ORF">MRB53_019217</name>
</gene>
<comment type="caution">
    <text evidence="1">The sequence shown here is derived from an EMBL/GenBank/DDBJ whole genome shotgun (WGS) entry which is preliminary data.</text>
</comment>
<sequence>MKIVALRETRGTRGTHLVERGNFAAWVKFELCQVEFSEEQKKFNILNYSIQCYHLENGCRQNHDAEYTPV</sequence>
<proteinExistence type="predicted"/>
<keyword evidence="2" id="KW-1185">Reference proteome</keyword>
<organism evidence="1 2">
    <name type="scientific">Persea americana</name>
    <name type="common">Avocado</name>
    <dbReference type="NCBI Taxonomy" id="3435"/>
    <lineage>
        <taxon>Eukaryota</taxon>
        <taxon>Viridiplantae</taxon>
        <taxon>Streptophyta</taxon>
        <taxon>Embryophyta</taxon>
        <taxon>Tracheophyta</taxon>
        <taxon>Spermatophyta</taxon>
        <taxon>Magnoliopsida</taxon>
        <taxon>Magnoliidae</taxon>
        <taxon>Laurales</taxon>
        <taxon>Lauraceae</taxon>
        <taxon>Persea</taxon>
    </lineage>
</organism>
<evidence type="ECO:0000313" key="2">
    <source>
        <dbReference type="Proteomes" id="UP001234297"/>
    </source>
</evidence>